<dbReference type="OMA" id="PFIHTIT"/>
<evidence type="ECO:0000256" key="2">
    <source>
        <dbReference type="ARBA" id="ARBA00022737"/>
    </source>
</evidence>
<dbReference type="PANTHER" id="PTHR12893:SF0">
    <property type="entry name" value="GRASP65"/>
    <property type="match status" value="1"/>
</dbReference>
<dbReference type="VEuPathDB" id="MicrosporidiaDB:SLOPH_1847"/>
<dbReference type="SUPFAM" id="SSF50156">
    <property type="entry name" value="PDZ domain-like"/>
    <property type="match status" value="1"/>
</dbReference>
<evidence type="ECO:0000256" key="5">
    <source>
        <dbReference type="SAM" id="Coils"/>
    </source>
</evidence>
<dbReference type="PANTHER" id="PTHR12893">
    <property type="entry name" value="GOLGI REASSEMBLY STACKING PROTEIN GRASP"/>
    <property type="match status" value="1"/>
</dbReference>
<feature type="coiled-coil region" evidence="5">
    <location>
        <begin position="202"/>
        <end position="229"/>
    </location>
</feature>
<feature type="domain" description="PDZ GRASP-type" evidence="7">
    <location>
        <begin position="79"/>
        <end position="186"/>
    </location>
</feature>
<evidence type="ECO:0000256" key="6">
    <source>
        <dbReference type="SAM" id="MobiDB-lite"/>
    </source>
</evidence>
<gene>
    <name evidence="8" type="ORF">SLOPH_1847</name>
</gene>
<dbReference type="InterPro" id="IPR036034">
    <property type="entry name" value="PDZ_sf"/>
</dbReference>
<dbReference type="Proteomes" id="UP000014978">
    <property type="component" value="Unassembled WGS sequence"/>
</dbReference>
<dbReference type="EMBL" id="ATCN01000186">
    <property type="protein sequence ID" value="EPR79596.1"/>
    <property type="molecule type" value="Genomic_DNA"/>
</dbReference>
<name>S7W9Q7_SPRLO</name>
<dbReference type="AlphaFoldDB" id="S7W9Q7"/>
<keyword evidence="3" id="KW-0333">Golgi apparatus</keyword>
<keyword evidence="4" id="KW-0472">Membrane</keyword>
<dbReference type="Gene3D" id="2.30.42.10">
    <property type="match status" value="2"/>
</dbReference>
<proteinExistence type="predicted"/>
<organism evidence="8 9">
    <name type="scientific">Spraguea lophii (strain 42_110)</name>
    <name type="common">Microsporidian parasite</name>
    <dbReference type="NCBI Taxonomy" id="1358809"/>
    <lineage>
        <taxon>Eukaryota</taxon>
        <taxon>Fungi</taxon>
        <taxon>Fungi incertae sedis</taxon>
        <taxon>Microsporidia</taxon>
        <taxon>Spragueidae</taxon>
        <taxon>Spraguea</taxon>
    </lineage>
</organism>
<feature type="compositionally biased region" description="Basic and acidic residues" evidence="6">
    <location>
        <begin position="417"/>
        <end position="438"/>
    </location>
</feature>
<evidence type="ECO:0000256" key="1">
    <source>
        <dbReference type="ARBA" id="ARBA00004394"/>
    </source>
</evidence>
<dbReference type="STRING" id="1358809.S7W9Q7"/>
<feature type="compositionally biased region" description="Basic and acidic residues" evidence="6">
    <location>
        <begin position="238"/>
        <end position="338"/>
    </location>
</feature>
<dbReference type="HOGENOM" id="CLU_390867_0_0_1"/>
<keyword evidence="9" id="KW-1185">Reference proteome</keyword>
<dbReference type="Pfam" id="PF04495">
    <property type="entry name" value="GRASP55_65"/>
    <property type="match status" value="1"/>
</dbReference>
<feature type="region of interest" description="Disordered" evidence="6">
    <location>
        <begin position="238"/>
        <end position="529"/>
    </location>
</feature>
<evidence type="ECO:0000256" key="4">
    <source>
        <dbReference type="ARBA" id="ARBA00023136"/>
    </source>
</evidence>
<evidence type="ECO:0000313" key="8">
    <source>
        <dbReference type="EMBL" id="EPR79596.1"/>
    </source>
</evidence>
<feature type="compositionally biased region" description="Low complexity" evidence="6">
    <location>
        <begin position="374"/>
        <end position="384"/>
    </location>
</feature>
<dbReference type="GO" id="GO:0007030">
    <property type="term" value="P:Golgi organization"/>
    <property type="evidence" value="ECO:0007669"/>
    <property type="project" value="TreeGrafter"/>
</dbReference>
<protein>
    <recommendedName>
        <fullName evidence="7">PDZ GRASP-type domain-containing protein</fullName>
    </recommendedName>
</protein>
<dbReference type="InParanoid" id="S7W9Q7"/>
<evidence type="ECO:0000259" key="7">
    <source>
        <dbReference type="Pfam" id="PF04495"/>
    </source>
</evidence>
<comment type="caution">
    <text evidence="8">The sequence shown here is derived from an EMBL/GenBank/DDBJ whole genome shotgun (WGS) entry which is preliminary data.</text>
</comment>
<keyword evidence="2" id="KW-0677">Repeat</keyword>
<evidence type="ECO:0000256" key="3">
    <source>
        <dbReference type="ARBA" id="ARBA00023034"/>
    </source>
</evidence>
<comment type="subcellular location">
    <subcellularLocation>
        <location evidence="1">Golgi apparatus membrane</location>
    </subcellularLocation>
</comment>
<reference evidence="9" key="1">
    <citation type="journal article" date="2013" name="PLoS Genet.">
        <title>The genome of Spraguea lophii and the basis of host-microsporidian interactions.</title>
        <authorList>
            <person name="Campbell S.E."/>
            <person name="Williams T.A."/>
            <person name="Yousuf A."/>
            <person name="Soanes D.M."/>
            <person name="Paszkiewicz K.H."/>
            <person name="Williams B.A.P."/>
        </authorList>
    </citation>
    <scope>NUCLEOTIDE SEQUENCE [LARGE SCALE GENOMIC DNA]</scope>
    <source>
        <strain evidence="9">42_110</strain>
    </source>
</reference>
<feature type="region of interest" description="Disordered" evidence="6">
    <location>
        <begin position="545"/>
        <end position="564"/>
    </location>
</feature>
<feature type="compositionally biased region" description="Acidic residues" evidence="6">
    <location>
        <begin position="503"/>
        <end position="523"/>
    </location>
</feature>
<feature type="compositionally biased region" description="Basic and acidic residues" evidence="6">
    <location>
        <begin position="468"/>
        <end position="490"/>
    </location>
</feature>
<keyword evidence="5" id="KW-0175">Coiled coil</keyword>
<dbReference type="OrthoDB" id="3318at2759"/>
<sequence>MGSTQSSLPCLQILRVKENSLAHKNNILPFMHYIYQINNQSISSPEEAKRLLSEWEDELVLKLFDVREEEEFDITLKKTGNQSLGISVKLHENKPILLALKVMEVQNEQLKDKLIEDVDFIIGIENCYLEEEDRFFKRLYQERGQTVVLLVFNEVSRTIRRVEVVPGDDELLGCSVGSGILHSIPHEKMDIKMDYTENNPQLDEIRKMVRENKKENEDAVDEAVELKKEDVISEKKDNVEMNVDTKSEENAIEVDSKKEDTKEEIPTDILDTKNKKVEEYEKESEIKEEKQKNKEIEQNQQNKEEDKHSIKNNNEIKNKEISDAETKKDKDMEKHKMIPEPNNKINEVKTAKNKPVDSSLKKSTIPLPKPQNQPIPNSNENNIIESKKVSDTLHSEKLKNTDKINKEQKTITPQSKSEYEDKDIIQSSKDNVKYEGKNNIKSPELTERSSLIDLLSSPQVENDEEMLGDDKNNTNVKPEENNIKSPESIERSNLANLLSDPQIENDDEEFDLGEKEEIENNISDEDKIGINTTTENLKTVKEKDVDNKEKIKTPSKEISSDHNDVQHLEREVNNLNITKPEPKKENKEDDLIKNNNNKIIESQNKVDIPDDNIKSRENLISLLNATPPIMKNKDLKIKNDNKILLTLEKNKSENNFSTESLSDPGKEEEIDLNDVYLKIRKSNSDDCNSIDIEKKRDAKELPEDFF</sequence>
<dbReference type="InterPro" id="IPR007583">
    <property type="entry name" value="GRASP55_65"/>
</dbReference>
<dbReference type="GO" id="GO:0000139">
    <property type="term" value="C:Golgi membrane"/>
    <property type="evidence" value="ECO:0007669"/>
    <property type="project" value="UniProtKB-SubCell"/>
</dbReference>
<feature type="compositionally biased region" description="Basic and acidic residues" evidence="6">
    <location>
        <begin position="385"/>
        <end position="409"/>
    </location>
</feature>
<evidence type="ECO:0000313" key="9">
    <source>
        <dbReference type="Proteomes" id="UP000014978"/>
    </source>
</evidence>
<dbReference type="InterPro" id="IPR024958">
    <property type="entry name" value="GRASP_PDZ"/>
</dbReference>
<accession>S7W9Q7</accession>